<dbReference type="CDD" id="cd22433">
    <property type="entry name" value="KH-I_HNRNPK_rpt2"/>
    <property type="match status" value="1"/>
</dbReference>
<dbReference type="SMART" id="SM00322">
    <property type="entry name" value="KH"/>
    <property type="match status" value="2"/>
</dbReference>
<dbReference type="InterPro" id="IPR004087">
    <property type="entry name" value="KH_dom"/>
</dbReference>
<keyword evidence="1" id="KW-0677">Repeat</keyword>
<accession>A0A183Q9M2</accession>
<feature type="region of interest" description="Disordered" evidence="3">
    <location>
        <begin position="1"/>
        <end position="20"/>
    </location>
</feature>
<organism evidence="5 7">
    <name type="scientific">Schistosoma rodhaini</name>
    <dbReference type="NCBI Taxonomy" id="6188"/>
    <lineage>
        <taxon>Eukaryota</taxon>
        <taxon>Metazoa</taxon>
        <taxon>Spiralia</taxon>
        <taxon>Lophotrochozoa</taxon>
        <taxon>Platyhelminthes</taxon>
        <taxon>Trematoda</taxon>
        <taxon>Digenea</taxon>
        <taxon>Strigeidida</taxon>
        <taxon>Schistosomatoidea</taxon>
        <taxon>Schistosomatidae</taxon>
        <taxon>Schistosoma</taxon>
    </lineage>
</organism>
<dbReference type="AlphaFoldDB" id="A0A183Q9M2"/>
<dbReference type="PROSITE" id="PS50084">
    <property type="entry name" value="KH_TYPE_1"/>
    <property type="match status" value="2"/>
</dbReference>
<feature type="domain" description="K Homology" evidence="4">
    <location>
        <begin position="131"/>
        <end position="203"/>
    </location>
</feature>
<feature type="domain" description="K Homology" evidence="4">
    <location>
        <begin position="25"/>
        <end position="93"/>
    </location>
</feature>
<keyword evidence="5" id="KW-1185">Reference proteome</keyword>
<dbReference type="Gene3D" id="3.30.1370.10">
    <property type="entry name" value="K Homology domain, type 1"/>
    <property type="match status" value="2"/>
</dbReference>
<dbReference type="CDD" id="cd22432">
    <property type="entry name" value="KH-I_HNRNPK_rpt1"/>
    <property type="match status" value="1"/>
</dbReference>
<evidence type="ECO:0000313" key="5">
    <source>
        <dbReference type="Proteomes" id="UP000050792"/>
    </source>
</evidence>
<feature type="compositionally biased region" description="Gly residues" evidence="3">
    <location>
        <begin position="291"/>
        <end position="307"/>
    </location>
</feature>
<dbReference type="InterPro" id="IPR004088">
    <property type="entry name" value="KH_dom_type_1"/>
</dbReference>
<dbReference type="Proteomes" id="UP000050792">
    <property type="component" value="Unassembled WGS sequence"/>
</dbReference>
<evidence type="ECO:0000313" key="6">
    <source>
        <dbReference type="WBParaSite" id="SRDH1_95620.2"/>
    </source>
</evidence>
<reference evidence="5" key="1">
    <citation type="submission" date="2022-06" db="EMBL/GenBank/DDBJ databases">
        <authorList>
            <person name="Berger JAMES D."/>
            <person name="Berger JAMES D."/>
        </authorList>
    </citation>
    <scope>NUCLEOTIDE SEQUENCE [LARGE SCALE GENOMIC DNA]</scope>
</reference>
<feature type="compositionally biased region" description="Gly residues" evidence="3">
    <location>
        <begin position="400"/>
        <end position="412"/>
    </location>
</feature>
<dbReference type="SUPFAM" id="SSF54791">
    <property type="entry name" value="Eukaryotic type KH-domain (KH-domain type I)"/>
    <property type="match status" value="2"/>
</dbReference>
<dbReference type="InterPro" id="IPR036612">
    <property type="entry name" value="KH_dom_type_1_sf"/>
</dbReference>
<proteinExistence type="predicted"/>
<evidence type="ECO:0000313" key="7">
    <source>
        <dbReference type="WBParaSite" id="SRDH1_95650.2"/>
    </source>
</evidence>
<feature type="compositionally biased region" description="Gly residues" evidence="3">
    <location>
        <begin position="350"/>
        <end position="359"/>
    </location>
</feature>
<dbReference type="Pfam" id="PF00013">
    <property type="entry name" value="KH_1"/>
    <property type="match status" value="2"/>
</dbReference>
<evidence type="ECO:0000256" key="3">
    <source>
        <dbReference type="SAM" id="MobiDB-lite"/>
    </source>
</evidence>
<feature type="region of interest" description="Disordered" evidence="3">
    <location>
        <begin position="291"/>
        <end position="359"/>
    </location>
</feature>
<dbReference type="WBParaSite" id="SRDH1_95620.2">
    <property type="protein sequence ID" value="SRDH1_95620.2"/>
    <property type="gene ID" value="SRDH1_95620"/>
</dbReference>
<evidence type="ECO:0000259" key="4">
    <source>
        <dbReference type="SMART" id="SM00322"/>
    </source>
</evidence>
<name>A0A183Q9M2_9TREM</name>
<feature type="compositionally biased region" description="Low complexity" evidence="3">
    <location>
        <begin position="336"/>
        <end position="349"/>
    </location>
</feature>
<feature type="region of interest" description="Disordered" evidence="3">
    <location>
        <begin position="400"/>
        <end position="447"/>
    </location>
</feature>
<feature type="region of interest" description="Disordered" evidence="3">
    <location>
        <begin position="100"/>
        <end position="130"/>
    </location>
</feature>
<evidence type="ECO:0000256" key="2">
    <source>
        <dbReference type="PROSITE-ProRule" id="PRU00117"/>
    </source>
</evidence>
<sequence length="447" mass="46208">MKRDNAGNNQDGPPSKFQRSSVDLTNVSIRFLIPGRAAGIMIGKGGENIKKIRSQYNVKLNIPDSRGPERIMTIEGDLQAICSIMRDVCPKLKDIMNAKLSDPKRIMGTQGSRRRPRRSEDPERDDEEDENMIDFRILVHESQAGSVIGRGGERIKDLRDKYKMRVIKVYQMLAPLSTDRVVQMVADPDNVVQCLRAVIEAVESAPPRGRREDYDAANFSEGDALNYGGWLSREAAAALAQGMPLRGPGCMPPMGYNMGGPYMMGGGDMGPMGGGMGPMGGGMGPMGGGPVPGGRGRGPRSGGGMMGGNAPLAQSQRGMMGSSGPAPVPPPAGRNSSMGPPGGYSSSADGGYGGQGGYDGSGGFDNGVYGGIDQTGQGGFSGPGYGGSGNMASGGYGSSGYGGSQRGSGDMAGGQSAPRGGTYGGYGSMGSGEHVGGKASQWYGGWS</sequence>
<dbReference type="GO" id="GO:0003723">
    <property type="term" value="F:RNA binding"/>
    <property type="evidence" value="ECO:0007669"/>
    <property type="project" value="UniProtKB-UniRule"/>
</dbReference>
<dbReference type="WBParaSite" id="SRDH1_95650.2">
    <property type="protein sequence ID" value="SRDH1_95650.2"/>
    <property type="gene ID" value="SRDH1_95650"/>
</dbReference>
<protein>
    <submittedName>
        <fullName evidence="6 7">Heterogeneous nuclear ribonucleoprotein K</fullName>
    </submittedName>
</protein>
<keyword evidence="2" id="KW-0694">RNA-binding</keyword>
<feature type="compositionally biased region" description="Gly residues" evidence="3">
    <location>
        <begin position="421"/>
        <end position="434"/>
    </location>
</feature>
<reference evidence="6 7" key="2">
    <citation type="submission" date="2023-11" db="UniProtKB">
        <authorList>
            <consortium name="WormBaseParasite"/>
        </authorList>
    </citation>
    <scope>IDENTIFICATION</scope>
</reference>
<dbReference type="PANTHER" id="PTHR10288">
    <property type="entry name" value="KH DOMAIN CONTAINING RNA BINDING PROTEIN"/>
    <property type="match status" value="1"/>
</dbReference>
<evidence type="ECO:0000256" key="1">
    <source>
        <dbReference type="ARBA" id="ARBA00022737"/>
    </source>
</evidence>